<evidence type="ECO:0000259" key="1">
    <source>
        <dbReference type="Pfam" id="PF01408"/>
    </source>
</evidence>
<feature type="domain" description="Gfo/Idh/MocA-like oxidoreductase N-terminal" evidence="1">
    <location>
        <begin position="7"/>
        <end position="123"/>
    </location>
</feature>
<dbReference type="AlphaFoldDB" id="A0A2N3XZJ3"/>
<dbReference type="PANTHER" id="PTHR43377:SF6">
    <property type="entry name" value="GFO_IDH_MOCA-LIKE OXIDOREDUCTASE N-TERMINAL DOMAIN-CONTAINING PROTEIN"/>
    <property type="match status" value="1"/>
</dbReference>
<organism evidence="3 4">
    <name type="scientific">Saccharopolyspora spinosa</name>
    <dbReference type="NCBI Taxonomy" id="60894"/>
    <lineage>
        <taxon>Bacteria</taxon>
        <taxon>Bacillati</taxon>
        <taxon>Actinomycetota</taxon>
        <taxon>Actinomycetes</taxon>
        <taxon>Pseudonocardiales</taxon>
        <taxon>Pseudonocardiaceae</taxon>
        <taxon>Saccharopolyspora</taxon>
    </lineage>
</organism>
<dbReference type="PANTHER" id="PTHR43377">
    <property type="entry name" value="BILIVERDIN REDUCTASE A"/>
    <property type="match status" value="1"/>
</dbReference>
<dbReference type="Proteomes" id="UP000233786">
    <property type="component" value="Unassembled WGS sequence"/>
</dbReference>
<dbReference type="RefSeq" id="WP_237710571.1">
    <property type="nucleotide sequence ID" value="NZ_CP061007.1"/>
</dbReference>
<protein>
    <submittedName>
        <fullName evidence="3">Dehydrogenase</fullName>
    </submittedName>
</protein>
<evidence type="ECO:0000313" key="3">
    <source>
        <dbReference type="EMBL" id="PKW16041.1"/>
    </source>
</evidence>
<dbReference type="SUPFAM" id="SSF51735">
    <property type="entry name" value="NAD(P)-binding Rossmann-fold domains"/>
    <property type="match status" value="1"/>
</dbReference>
<sequence length="368" mass="40084">MARTDSMRVAVVGYGYWGSKHVRVLSTLPGVEVVVVDQDLGRLAEAHRNFPAAGTACALDEVLPSVHAVVVATPPCSHAQIALRSVLAGKHTLVEKPLATSIEDARRLVDTADERGVVLMTGHTFEYNAAVWKLKEIIDSGDLGRVLYIDTARLNLGLYQRDVNVVWDLAPHDLSIISFLMDETPASVTTWAHHHVDGRHADVAHLRLELEKSGTYAFVHVSWLNPQKVRRVTVVGDRKMAVYDDTSDEDRIRVYDIGVDSHGLDDPADAHAMPITYRSGDIVSPHVVFREPLLVQDTHFIDCARTGQSPNTSGRSGLEIVRVLSASDLAQVTGRPVRVLDVPAPRASDDVDAAQLLAGPAAYGEAVQ</sequence>
<keyword evidence="4" id="KW-1185">Reference proteome</keyword>
<gene>
    <name evidence="3" type="ORF">A8926_3830</name>
</gene>
<name>A0A2N3XZJ3_SACSN</name>
<dbReference type="Pfam" id="PF01408">
    <property type="entry name" value="GFO_IDH_MocA"/>
    <property type="match status" value="1"/>
</dbReference>
<evidence type="ECO:0000259" key="2">
    <source>
        <dbReference type="Pfam" id="PF22725"/>
    </source>
</evidence>
<proteinExistence type="predicted"/>
<dbReference type="EMBL" id="PJNB01000001">
    <property type="protein sequence ID" value="PKW16041.1"/>
    <property type="molecule type" value="Genomic_DNA"/>
</dbReference>
<feature type="domain" description="GFO/IDH/MocA-like oxidoreductase" evidence="2">
    <location>
        <begin position="133"/>
        <end position="240"/>
    </location>
</feature>
<evidence type="ECO:0000313" key="4">
    <source>
        <dbReference type="Proteomes" id="UP000233786"/>
    </source>
</evidence>
<dbReference type="Gene3D" id="3.30.360.10">
    <property type="entry name" value="Dihydrodipicolinate Reductase, domain 2"/>
    <property type="match status" value="1"/>
</dbReference>
<dbReference type="InterPro" id="IPR055170">
    <property type="entry name" value="GFO_IDH_MocA-like_dom"/>
</dbReference>
<comment type="caution">
    <text evidence="3">The sequence shown here is derived from an EMBL/GenBank/DDBJ whole genome shotgun (WGS) entry which is preliminary data.</text>
</comment>
<reference evidence="3" key="1">
    <citation type="submission" date="2017-12" db="EMBL/GenBank/DDBJ databases">
        <title>Sequencing the genomes of 1000 Actinobacteria strains.</title>
        <authorList>
            <person name="Klenk H.-P."/>
        </authorList>
    </citation>
    <scope>NUCLEOTIDE SEQUENCE [LARGE SCALE GENOMIC DNA]</scope>
    <source>
        <strain evidence="3">DSM 44228</strain>
    </source>
</reference>
<dbReference type="Gene3D" id="3.40.50.720">
    <property type="entry name" value="NAD(P)-binding Rossmann-like Domain"/>
    <property type="match status" value="1"/>
</dbReference>
<dbReference type="InterPro" id="IPR036291">
    <property type="entry name" value="NAD(P)-bd_dom_sf"/>
</dbReference>
<dbReference type="GO" id="GO:0000166">
    <property type="term" value="F:nucleotide binding"/>
    <property type="evidence" value="ECO:0007669"/>
    <property type="project" value="InterPro"/>
</dbReference>
<dbReference type="InterPro" id="IPR051450">
    <property type="entry name" value="Gfo/Idh/MocA_Oxidoreductases"/>
</dbReference>
<accession>A0A2N3XZJ3</accession>
<dbReference type="Pfam" id="PF22725">
    <property type="entry name" value="GFO_IDH_MocA_C3"/>
    <property type="match status" value="1"/>
</dbReference>
<dbReference type="STRING" id="994479.GCA_000194155_03385"/>
<dbReference type="InterPro" id="IPR000683">
    <property type="entry name" value="Gfo/Idh/MocA-like_OxRdtase_N"/>
</dbReference>
<dbReference type="SUPFAM" id="SSF55347">
    <property type="entry name" value="Glyceraldehyde-3-phosphate dehydrogenase-like, C-terminal domain"/>
    <property type="match status" value="1"/>
</dbReference>